<organism evidence="4 5">
    <name type="scientific">Flavobacterium aquicola</name>
    <dbReference type="NCBI Taxonomy" id="1682742"/>
    <lineage>
        <taxon>Bacteria</taxon>
        <taxon>Pseudomonadati</taxon>
        <taxon>Bacteroidota</taxon>
        <taxon>Flavobacteriia</taxon>
        <taxon>Flavobacteriales</taxon>
        <taxon>Flavobacteriaceae</taxon>
        <taxon>Flavobacterium</taxon>
    </lineage>
</organism>
<evidence type="ECO:0000313" key="4">
    <source>
        <dbReference type="EMBL" id="REH01875.1"/>
    </source>
</evidence>
<keyword evidence="5" id="KW-1185">Reference proteome</keyword>
<dbReference type="InterPro" id="IPR026444">
    <property type="entry name" value="Secre_tail"/>
</dbReference>
<feature type="signal peptide" evidence="2">
    <location>
        <begin position="1"/>
        <end position="25"/>
    </location>
</feature>
<sequence>MKHPNLKFFNLLLITMFFFSFKSISQNTQTVNNEIMETIITSGSNAIGSSGTVTYSIGQIFYTYIGESVYNVAQGIQHQEIKETLGTPEIIEPKTEIVIFPNPTADFVNVNMKGIEADDNQKRTYQLYDIQGRLLKQNTINQTETQISLNGLSPSIYMLRVNINNKVSKTFKILKK</sequence>
<proteinExistence type="predicted"/>
<dbReference type="Proteomes" id="UP000257136">
    <property type="component" value="Unassembled WGS sequence"/>
</dbReference>
<evidence type="ECO:0000256" key="2">
    <source>
        <dbReference type="SAM" id="SignalP"/>
    </source>
</evidence>
<feature type="domain" description="Secretion system C-terminal sorting" evidence="3">
    <location>
        <begin position="99"/>
        <end position="171"/>
    </location>
</feature>
<keyword evidence="1 2" id="KW-0732">Signal</keyword>
<protein>
    <submittedName>
        <fullName evidence="4">Putative secreted protein (Por secretion system target)</fullName>
    </submittedName>
</protein>
<dbReference type="EMBL" id="QUNI01000001">
    <property type="protein sequence ID" value="REH01875.1"/>
    <property type="molecule type" value="Genomic_DNA"/>
</dbReference>
<accession>A0A3E0EUI2</accession>
<dbReference type="Pfam" id="PF18962">
    <property type="entry name" value="Por_Secre_tail"/>
    <property type="match status" value="1"/>
</dbReference>
<evidence type="ECO:0000313" key="5">
    <source>
        <dbReference type="Proteomes" id="UP000257136"/>
    </source>
</evidence>
<evidence type="ECO:0000259" key="3">
    <source>
        <dbReference type="Pfam" id="PF18962"/>
    </source>
</evidence>
<evidence type="ECO:0000256" key="1">
    <source>
        <dbReference type="ARBA" id="ARBA00022729"/>
    </source>
</evidence>
<reference evidence="4 5" key="1">
    <citation type="submission" date="2018-08" db="EMBL/GenBank/DDBJ databases">
        <title>Genomic Encyclopedia of Archaeal and Bacterial Type Strains, Phase II (KMG-II): from individual species to whole genera.</title>
        <authorList>
            <person name="Goeker M."/>
        </authorList>
    </citation>
    <scope>NUCLEOTIDE SEQUENCE [LARGE SCALE GENOMIC DNA]</scope>
    <source>
        <strain evidence="4 5">DSM 100880</strain>
    </source>
</reference>
<dbReference type="NCBIfam" id="TIGR04183">
    <property type="entry name" value="Por_Secre_tail"/>
    <property type="match status" value="1"/>
</dbReference>
<gene>
    <name evidence="4" type="ORF">C8P67_101359</name>
</gene>
<dbReference type="AlphaFoldDB" id="A0A3E0EUI2"/>
<feature type="chain" id="PRO_5017598940" evidence="2">
    <location>
        <begin position="26"/>
        <end position="176"/>
    </location>
</feature>
<comment type="caution">
    <text evidence="4">The sequence shown here is derived from an EMBL/GenBank/DDBJ whole genome shotgun (WGS) entry which is preliminary data.</text>
</comment>
<name>A0A3E0EUI2_9FLAO</name>